<reference evidence="11" key="2">
    <citation type="journal article" date="2023" name="Commun. Biol.">
        <title>Intrasexual cuticular hydrocarbon dimorphism in a wasp sheds light on hydrocarbon biosynthesis genes in Hymenoptera.</title>
        <authorList>
            <person name="Moris V.C."/>
            <person name="Podsiadlowski L."/>
            <person name="Martin S."/>
            <person name="Oeyen J.P."/>
            <person name="Donath A."/>
            <person name="Petersen M."/>
            <person name="Wilbrandt J."/>
            <person name="Misof B."/>
            <person name="Liedtke D."/>
            <person name="Thamm M."/>
            <person name="Scheiner R."/>
            <person name="Schmitt T."/>
            <person name="Niehuis O."/>
        </authorList>
    </citation>
    <scope>NUCLEOTIDE SEQUENCE</scope>
    <source>
        <strain evidence="11">GBR_01_08_01A</strain>
    </source>
</reference>
<evidence type="ECO:0000256" key="4">
    <source>
        <dbReference type="ARBA" id="ARBA00022729"/>
    </source>
</evidence>
<accession>A0AAD9RL79</accession>
<dbReference type="GO" id="GO:0008239">
    <property type="term" value="F:dipeptidyl-peptidase activity"/>
    <property type="evidence" value="ECO:0007669"/>
    <property type="project" value="TreeGrafter"/>
</dbReference>
<evidence type="ECO:0000256" key="2">
    <source>
        <dbReference type="ARBA" id="ARBA00010036"/>
    </source>
</evidence>
<dbReference type="Gene3D" id="2.140.10.30">
    <property type="entry name" value="Dipeptidylpeptidase IV, N-terminal domain"/>
    <property type="match status" value="1"/>
</dbReference>
<dbReference type="EMBL" id="JAIFRP010000038">
    <property type="protein sequence ID" value="KAK2581827.1"/>
    <property type="molecule type" value="Genomic_DNA"/>
</dbReference>
<comment type="subcellular location">
    <subcellularLocation>
        <location evidence="1">Secreted</location>
    </subcellularLocation>
</comment>
<gene>
    <name evidence="11" type="ORF">KPH14_002294</name>
</gene>
<dbReference type="AlphaFoldDB" id="A0AAD9RL79"/>
<keyword evidence="3" id="KW-0964">Secreted</keyword>
<dbReference type="GO" id="GO:0008236">
    <property type="term" value="F:serine-type peptidase activity"/>
    <property type="evidence" value="ECO:0007669"/>
    <property type="project" value="InterPro"/>
</dbReference>
<sequence length="782" mass="88930">MVPLRSFVLLSGVFLLLLAARTAVARVIEHEHLETIILAQDDLDLFKVPFNLEETYTADFIPYTFNGTWRTDTTILYTSAMTGDILQFDVTSQRSSVIVDASELTSNLFKKPLDIVQFMLSPTGRFLLIGHDMKKGFRHSKFMRYVIYDIEKRKYDTIGNGTYISLAKWAPITDDLLYIVDNDIYYRRFISENDIEVQRLTYNGIVGVVYNGVPDWVYEEEVLHGASAVWFSPDGNRLVYATFDDRNVKEMSYFHYGEPGSLADQYPTEMKLKYPKPGTPNPVVSLTLVNLNDMGKSKIHLKAPVDAVGSDNVLFVVQWEGSYRIVVTWSNRVQNKAQVVWYNLNGDIIKTIDLEEHEGWLEMKNLFFYDGVIYMRKFQPSGTDAGRFHHVVRYDDVIGQTPTETDLTPGLSEVQAILGIDYINGRIYYLATAPGKPSQRNLYSVPVDGSEEPTCISCNVLTPEGNFCTYADAIFSLLRSYYVLTCQGPDPVSVSIFNSDHQKVYTWQDNLSLRSKLAERELPLVKNLHVRVNGYESKVKLFLPHNFDETKSYPMLVNVYAGPNTAQITDAASVGYSAYMTTNRHVIYALIDGRGSSNKGSKMLFEIYKKIGTVEIEDQISVTRYLQETYPWIDSKRTGIWGWSYGGFATAMILAKDSASVFKCGVSVAPVSSWIYYDSIYTERHMGLPTPDDNLYGYNETDVSRRVEGIRGKKFLVVHGSGDDNVHYQQSLALAKALEMADILFQQITYTDEAHGLLGVLPHLYHTMDRFWSDCFNLPHRY</sequence>
<evidence type="ECO:0000256" key="3">
    <source>
        <dbReference type="ARBA" id="ARBA00022525"/>
    </source>
</evidence>
<feature type="signal peptide" evidence="8">
    <location>
        <begin position="1"/>
        <end position="25"/>
    </location>
</feature>
<evidence type="ECO:0000313" key="11">
    <source>
        <dbReference type="EMBL" id="KAK2581827.1"/>
    </source>
</evidence>
<evidence type="ECO:0000259" key="9">
    <source>
        <dbReference type="Pfam" id="PF00326"/>
    </source>
</evidence>
<dbReference type="InterPro" id="IPR029058">
    <property type="entry name" value="AB_hydrolase_fold"/>
</dbReference>
<evidence type="ECO:0000313" key="12">
    <source>
        <dbReference type="Proteomes" id="UP001258017"/>
    </source>
</evidence>
<dbReference type="PANTHER" id="PTHR11731:SF154">
    <property type="entry name" value="VENOM DIPEPTIDYL PEPTIDASE 4-LIKE PROTEIN"/>
    <property type="match status" value="1"/>
</dbReference>
<feature type="chain" id="PRO_5041972220" description="Venom dipeptidyl peptidase 4" evidence="8">
    <location>
        <begin position="26"/>
        <end position="782"/>
    </location>
</feature>
<dbReference type="GO" id="GO:0006508">
    <property type="term" value="P:proteolysis"/>
    <property type="evidence" value="ECO:0007669"/>
    <property type="project" value="InterPro"/>
</dbReference>
<dbReference type="Pfam" id="PF00930">
    <property type="entry name" value="DPPIV_N"/>
    <property type="match status" value="1"/>
</dbReference>
<dbReference type="Gene3D" id="3.40.50.1820">
    <property type="entry name" value="alpha/beta hydrolase"/>
    <property type="match status" value="1"/>
</dbReference>
<dbReference type="InterPro" id="IPR001375">
    <property type="entry name" value="Peptidase_S9_cat"/>
</dbReference>
<organism evidence="11 12">
    <name type="scientific">Odynerus spinipes</name>
    <dbReference type="NCBI Taxonomy" id="1348599"/>
    <lineage>
        <taxon>Eukaryota</taxon>
        <taxon>Metazoa</taxon>
        <taxon>Ecdysozoa</taxon>
        <taxon>Arthropoda</taxon>
        <taxon>Hexapoda</taxon>
        <taxon>Insecta</taxon>
        <taxon>Pterygota</taxon>
        <taxon>Neoptera</taxon>
        <taxon>Endopterygota</taxon>
        <taxon>Hymenoptera</taxon>
        <taxon>Apocrita</taxon>
        <taxon>Aculeata</taxon>
        <taxon>Vespoidea</taxon>
        <taxon>Vespidae</taxon>
        <taxon>Eumeninae</taxon>
        <taxon>Odynerus</taxon>
    </lineage>
</organism>
<dbReference type="GO" id="GO:0005576">
    <property type="term" value="C:extracellular region"/>
    <property type="evidence" value="ECO:0007669"/>
    <property type="project" value="UniProtKB-SubCell"/>
</dbReference>
<comment type="caution">
    <text evidence="11">The sequence shown here is derived from an EMBL/GenBank/DDBJ whole genome shotgun (WGS) entry which is preliminary data.</text>
</comment>
<evidence type="ECO:0000256" key="1">
    <source>
        <dbReference type="ARBA" id="ARBA00004613"/>
    </source>
</evidence>
<evidence type="ECO:0000256" key="8">
    <source>
        <dbReference type="SAM" id="SignalP"/>
    </source>
</evidence>
<feature type="domain" description="Peptidase S9 prolyl oligopeptidase catalytic" evidence="9">
    <location>
        <begin position="576"/>
        <end position="777"/>
    </location>
</feature>
<comment type="similarity">
    <text evidence="2">Belongs to the peptidase S9B family. DPPIV subfamily.</text>
</comment>
<comment type="function">
    <text evidence="6">Venom dipeptidyl-peptidase which removes N-terminal dipeptides sequentially from polypeptides having unsubstituted N-termini provided that the penultimate residue is proline. May process venom proteins into their active forms and/or modulate the chemotactic activity of immune cells after the insect sting.</text>
</comment>
<dbReference type="SUPFAM" id="SSF53474">
    <property type="entry name" value="alpha/beta-Hydrolases"/>
    <property type="match status" value="1"/>
</dbReference>
<feature type="domain" description="Dipeptidylpeptidase IV N-terminal" evidence="10">
    <location>
        <begin position="121"/>
        <end position="490"/>
    </location>
</feature>
<dbReference type="SUPFAM" id="SSF82171">
    <property type="entry name" value="DPP6 N-terminal domain-like"/>
    <property type="match status" value="1"/>
</dbReference>
<evidence type="ECO:0000256" key="6">
    <source>
        <dbReference type="ARBA" id="ARBA00058953"/>
    </source>
</evidence>
<dbReference type="InterPro" id="IPR050278">
    <property type="entry name" value="Serine_Prot_S9B/DPPIV"/>
</dbReference>
<evidence type="ECO:0000256" key="7">
    <source>
        <dbReference type="ARBA" id="ARBA00072929"/>
    </source>
</evidence>
<dbReference type="Pfam" id="PF00326">
    <property type="entry name" value="Peptidase_S9"/>
    <property type="match status" value="1"/>
</dbReference>
<name>A0AAD9RL79_9HYME</name>
<evidence type="ECO:0000259" key="10">
    <source>
        <dbReference type="Pfam" id="PF00930"/>
    </source>
</evidence>
<dbReference type="FunFam" id="3.40.50.1820:FF:000003">
    <property type="entry name" value="Dipeptidyl peptidase 4"/>
    <property type="match status" value="1"/>
</dbReference>
<keyword evidence="4 8" id="KW-0732">Signal</keyword>
<proteinExistence type="inferred from homology"/>
<evidence type="ECO:0000256" key="5">
    <source>
        <dbReference type="ARBA" id="ARBA00023180"/>
    </source>
</evidence>
<keyword evidence="12" id="KW-1185">Reference proteome</keyword>
<keyword evidence="5" id="KW-0325">Glycoprotein</keyword>
<dbReference type="PANTHER" id="PTHR11731">
    <property type="entry name" value="PROTEASE FAMILY S9B,C DIPEPTIDYL-PEPTIDASE IV-RELATED"/>
    <property type="match status" value="1"/>
</dbReference>
<reference evidence="11" key="1">
    <citation type="submission" date="2021-08" db="EMBL/GenBank/DDBJ databases">
        <authorList>
            <person name="Misof B."/>
            <person name="Oliver O."/>
            <person name="Podsiadlowski L."/>
            <person name="Donath A."/>
            <person name="Peters R."/>
            <person name="Mayer C."/>
            <person name="Rust J."/>
            <person name="Gunkel S."/>
            <person name="Lesny P."/>
            <person name="Martin S."/>
            <person name="Oeyen J.P."/>
            <person name="Petersen M."/>
            <person name="Panagiotis P."/>
            <person name="Wilbrandt J."/>
            <person name="Tanja T."/>
        </authorList>
    </citation>
    <scope>NUCLEOTIDE SEQUENCE</scope>
    <source>
        <strain evidence="11">GBR_01_08_01A</strain>
        <tissue evidence="11">Thorax + abdomen</tissue>
    </source>
</reference>
<protein>
    <recommendedName>
        <fullName evidence="7">Venom dipeptidyl peptidase 4</fullName>
    </recommendedName>
</protein>
<dbReference type="GO" id="GO:0005886">
    <property type="term" value="C:plasma membrane"/>
    <property type="evidence" value="ECO:0007669"/>
    <property type="project" value="TreeGrafter"/>
</dbReference>
<dbReference type="Proteomes" id="UP001258017">
    <property type="component" value="Unassembled WGS sequence"/>
</dbReference>
<dbReference type="InterPro" id="IPR002469">
    <property type="entry name" value="Peptidase_S9B_N"/>
</dbReference>